<gene>
    <name evidence="1" type="ORF">S03H2_08358</name>
</gene>
<protein>
    <recommendedName>
        <fullName evidence="2">Alcohol dehydrogenase iron-type/glycerol dehydrogenase GldA domain-containing protein</fullName>
    </recommendedName>
</protein>
<proteinExistence type="predicted"/>
<accession>X1EN29</accession>
<dbReference type="SUPFAM" id="SSF56796">
    <property type="entry name" value="Dehydroquinate synthase-like"/>
    <property type="match status" value="1"/>
</dbReference>
<name>X1EN29_9ZZZZ</name>
<evidence type="ECO:0008006" key="2">
    <source>
        <dbReference type="Google" id="ProtNLM"/>
    </source>
</evidence>
<feature type="non-terminal residue" evidence="1">
    <location>
        <position position="1"/>
    </location>
</feature>
<comment type="caution">
    <text evidence="1">The sequence shown here is derived from an EMBL/GenBank/DDBJ whole genome shotgun (WGS) entry which is preliminary data.</text>
</comment>
<dbReference type="EMBL" id="BARU01004053">
    <property type="protein sequence ID" value="GAH18499.1"/>
    <property type="molecule type" value="Genomic_DNA"/>
</dbReference>
<sequence length="110" mass="12583">CGTLLSEATKINIEMLQKQESGGRKGLKKYAKIGALLKGKYHLEEGKINEFCSMLIETLEKWTDKLEINRLGKYGITNEDVEKIVEKTSLKNNPINLSKEYIRNIVINRL</sequence>
<dbReference type="Gene3D" id="1.20.1090.10">
    <property type="entry name" value="Dehydroquinate synthase-like - alpha domain"/>
    <property type="match status" value="1"/>
</dbReference>
<dbReference type="AlphaFoldDB" id="X1EN29"/>
<evidence type="ECO:0000313" key="1">
    <source>
        <dbReference type="EMBL" id="GAH18499.1"/>
    </source>
</evidence>
<reference evidence="1" key="1">
    <citation type="journal article" date="2014" name="Front. Microbiol.">
        <title>High frequency of phylogenetically diverse reductive dehalogenase-homologous genes in deep subseafloor sedimentary metagenomes.</title>
        <authorList>
            <person name="Kawai M."/>
            <person name="Futagami T."/>
            <person name="Toyoda A."/>
            <person name="Takaki Y."/>
            <person name="Nishi S."/>
            <person name="Hori S."/>
            <person name="Arai W."/>
            <person name="Tsubouchi T."/>
            <person name="Morono Y."/>
            <person name="Uchiyama I."/>
            <person name="Ito T."/>
            <person name="Fujiyama A."/>
            <person name="Inagaki F."/>
            <person name="Takami H."/>
        </authorList>
    </citation>
    <scope>NUCLEOTIDE SEQUENCE</scope>
    <source>
        <strain evidence="1">Expedition CK06-06</strain>
    </source>
</reference>
<organism evidence="1">
    <name type="scientific">marine sediment metagenome</name>
    <dbReference type="NCBI Taxonomy" id="412755"/>
    <lineage>
        <taxon>unclassified sequences</taxon>
        <taxon>metagenomes</taxon>
        <taxon>ecological metagenomes</taxon>
    </lineage>
</organism>